<dbReference type="OrthoDB" id="15981at2759"/>
<gene>
    <name evidence="3" type="ORF">SERLA73DRAFT_104855</name>
</gene>
<accession>F8PRC2</accession>
<feature type="compositionally biased region" description="Basic and acidic residues" evidence="2">
    <location>
        <begin position="12"/>
        <end position="26"/>
    </location>
</feature>
<dbReference type="AlphaFoldDB" id="F8PRC2"/>
<dbReference type="InParanoid" id="F8PRC2"/>
<dbReference type="Gene3D" id="3.30.70.120">
    <property type="match status" value="1"/>
</dbReference>
<dbReference type="STRING" id="936435.F8PRC2"/>
<dbReference type="HOGENOM" id="CLU_1595556_0_0_1"/>
<protein>
    <recommendedName>
        <fullName evidence="1">ATP phosphoribosyltransferase</fullName>
    </recommendedName>
</protein>
<evidence type="ECO:0000256" key="1">
    <source>
        <dbReference type="ARBA" id="ARBA00020998"/>
    </source>
</evidence>
<dbReference type="Proteomes" id="UP000008063">
    <property type="component" value="Unassembled WGS sequence"/>
</dbReference>
<organism evidence="4">
    <name type="scientific">Serpula lacrymans var. lacrymans (strain S7.3)</name>
    <name type="common">Dry rot fungus</name>
    <dbReference type="NCBI Taxonomy" id="936435"/>
    <lineage>
        <taxon>Eukaryota</taxon>
        <taxon>Fungi</taxon>
        <taxon>Dikarya</taxon>
        <taxon>Basidiomycota</taxon>
        <taxon>Agaricomycotina</taxon>
        <taxon>Agaricomycetes</taxon>
        <taxon>Agaricomycetidae</taxon>
        <taxon>Boletales</taxon>
        <taxon>Coniophorineae</taxon>
        <taxon>Serpulaceae</taxon>
        <taxon>Serpula</taxon>
    </lineage>
</organism>
<evidence type="ECO:0000313" key="3">
    <source>
        <dbReference type="EMBL" id="EGO00545.1"/>
    </source>
</evidence>
<sequence length="167" mass="19595">MNCRSSSKRPSCKLERDLRHSAEYPEKVPSQAESFPAAASAVSGLSEYPVLKLIFFTPRTLTQSILQHRSEKFPQEIGNIRHHQHCAIHHSKGRLSLVWKQTPTLEFMVEDRVEVLVDDKGERAELAAATRELRAVHPYEEIAYDVYRLEHRQTWRLRRSWFYRILL</sequence>
<feature type="compositionally biased region" description="Basic residues" evidence="2">
    <location>
        <begin position="1"/>
        <end position="11"/>
    </location>
</feature>
<proteinExistence type="predicted"/>
<evidence type="ECO:0000313" key="4">
    <source>
        <dbReference type="Proteomes" id="UP000008063"/>
    </source>
</evidence>
<keyword evidence="4" id="KW-1185">Reference proteome</keyword>
<dbReference type="InterPro" id="IPR015867">
    <property type="entry name" value="N-reg_PII/ATP_PRibTrfase_C"/>
</dbReference>
<evidence type="ECO:0000256" key="2">
    <source>
        <dbReference type="SAM" id="MobiDB-lite"/>
    </source>
</evidence>
<feature type="region of interest" description="Disordered" evidence="2">
    <location>
        <begin position="1"/>
        <end position="30"/>
    </location>
</feature>
<name>F8PRC2_SERL3</name>
<reference evidence="4" key="1">
    <citation type="journal article" date="2011" name="Science">
        <title>The plant cell wall-decomposing machinery underlies the functional diversity of forest fungi.</title>
        <authorList>
            <person name="Eastwood D.C."/>
            <person name="Floudas D."/>
            <person name="Binder M."/>
            <person name="Majcherczyk A."/>
            <person name="Schneider P."/>
            <person name="Aerts A."/>
            <person name="Asiegbu F.O."/>
            <person name="Baker S.E."/>
            <person name="Barry K."/>
            <person name="Bendiksby M."/>
            <person name="Blumentritt M."/>
            <person name="Coutinho P.M."/>
            <person name="Cullen D."/>
            <person name="de Vries R.P."/>
            <person name="Gathman A."/>
            <person name="Goodell B."/>
            <person name="Henrissat B."/>
            <person name="Ihrmark K."/>
            <person name="Kauserud H."/>
            <person name="Kohler A."/>
            <person name="LaButti K."/>
            <person name="Lapidus A."/>
            <person name="Lavin J.L."/>
            <person name="Lee Y.-H."/>
            <person name="Lindquist E."/>
            <person name="Lilly W."/>
            <person name="Lucas S."/>
            <person name="Morin E."/>
            <person name="Murat C."/>
            <person name="Oguiza J.A."/>
            <person name="Park J."/>
            <person name="Pisabarro A.G."/>
            <person name="Riley R."/>
            <person name="Rosling A."/>
            <person name="Salamov A."/>
            <person name="Schmidt O."/>
            <person name="Schmutz J."/>
            <person name="Skrede I."/>
            <person name="Stenlid J."/>
            <person name="Wiebenga A."/>
            <person name="Xie X."/>
            <person name="Kuees U."/>
            <person name="Hibbett D.S."/>
            <person name="Hoffmeister D."/>
            <person name="Hoegberg N."/>
            <person name="Martin F."/>
            <person name="Grigoriev I.V."/>
            <person name="Watkinson S.C."/>
        </authorList>
    </citation>
    <scope>NUCLEOTIDE SEQUENCE [LARGE SCALE GENOMIC DNA]</scope>
    <source>
        <strain evidence="4">strain S7.3</strain>
    </source>
</reference>
<dbReference type="EMBL" id="GL945478">
    <property type="protein sequence ID" value="EGO00545.1"/>
    <property type="molecule type" value="Genomic_DNA"/>
</dbReference>